<dbReference type="RefSeq" id="WP_126583514.1">
    <property type="nucleotide sequence ID" value="NZ_BIFR01000002.1"/>
</dbReference>
<evidence type="ECO:0000313" key="2">
    <source>
        <dbReference type="Proteomes" id="UP000287352"/>
    </source>
</evidence>
<dbReference type="AlphaFoldDB" id="A0A402AAC9"/>
<reference evidence="2" key="1">
    <citation type="submission" date="2018-12" db="EMBL/GenBank/DDBJ databases">
        <title>Tengunoibacter tsumagoiensis gen. nov., sp. nov., Dictyobacter kobayashii sp. nov., D. alpinus sp. nov., and D. joshuensis sp. nov. and description of Dictyobacteraceae fam. nov. within the order Ktedonobacterales isolated from Tengu-no-mugimeshi.</title>
        <authorList>
            <person name="Wang C.M."/>
            <person name="Zheng Y."/>
            <person name="Sakai Y."/>
            <person name="Toyoda A."/>
            <person name="Minakuchi Y."/>
            <person name="Abe K."/>
            <person name="Yokota A."/>
            <person name="Yabe S."/>
        </authorList>
    </citation>
    <scope>NUCLEOTIDE SEQUENCE [LARGE SCALE GENOMIC DNA]</scope>
    <source>
        <strain evidence="2">Uno3</strain>
    </source>
</reference>
<sequence>MTKPPEQRDDQSAALLREDETRCVRLLAACRRFAVSLSGAAGYYATFGQNEEPLLRSFAQVREAHSSPDGRYDQLFQQRCQKAGLMPSDVKRLTERLQDLEEDES</sequence>
<organism evidence="1 2">
    <name type="scientific">Tengunoibacter tsumagoiensis</name>
    <dbReference type="NCBI Taxonomy" id="2014871"/>
    <lineage>
        <taxon>Bacteria</taxon>
        <taxon>Bacillati</taxon>
        <taxon>Chloroflexota</taxon>
        <taxon>Ktedonobacteria</taxon>
        <taxon>Ktedonobacterales</taxon>
        <taxon>Dictyobacteraceae</taxon>
        <taxon>Tengunoibacter</taxon>
    </lineage>
</organism>
<comment type="caution">
    <text evidence="1">The sequence shown here is derived from an EMBL/GenBank/DDBJ whole genome shotgun (WGS) entry which is preliminary data.</text>
</comment>
<name>A0A402AAC9_9CHLR</name>
<proteinExistence type="predicted"/>
<gene>
    <name evidence="1" type="ORF">KTT_59910</name>
</gene>
<accession>A0A402AAC9</accession>
<evidence type="ECO:0000313" key="1">
    <source>
        <dbReference type="EMBL" id="GCE16132.1"/>
    </source>
</evidence>
<dbReference type="OrthoDB" id="164100at2"/>
<dbReference type="EMBL" id="BIFR01000002">
    <property type="protein sequence ID" value="GCE16132.1"/>
    <property type="molecule type" value="Genomic_DNA"/>
</dbReference>
<protein>
    <submittedName>
        <fullName evidence="1">Uncharacterized protein</fullName>
    </submittedName>
</protein>
<keyword evidence="2" id="KW-1185">Reference proteome</keyword>
<dbReference type="Proteomes" id="UP000287352">
    <property type="component" value="Unassembled WGS sequence"/>
</dbReference>